<protein>
    <recommendedName>
        <fullName evidence="3">Anaphase-promoting complex subunit 4 WD40 domain-containing protein</fullName>
    </recommendedName>
</protein>
<evidence type="ECO:0000313" key="1">
    <source>
        <dbReference type="EMBL" id="WUG99627.1"/>
    </source>
</evidence>
<evidence type="ECO:0008006" key="3">
    <source>
        <dbReference type="Google" id="ProtNLM"/>
    </source>
</evidence>
<dbReference type="RefSeq" id="WP_412775401.1">
    <property type="nucleotide sequence ID" value="NZ_CP107906.1"/>
</dbReference>
<keyword evidence="2" id="KW-1185">Reference proteome</keyword>
<dbReference type="EMBL" id="CP107906">
    <property type="protein sequence ID" value="WUG99627.1"/>
    <property type="molecule type" value="Genomic_DNA"/>
</dbReference>
<reference evidence="1 2" key="1">
    <citation type="submission" date="2022-10" db="EMBL/GenBank/DDBJ databases">
        <title>The complete genomes of actinobacterial strains from the NBC collection.</title>
        <authorList>
            <person name="Joergensen T.S."/>
            <person name="Alvarez Arevalo M."/>
            <person name="Sterndorff E.B."/>
            <person name="Faurdal D."/>
            <person name="Vuksanovic O."/>
            <person name="Mourched A.-S."/>
            <person name="Charusanti P."/>
            <person name="Shaw S."/>
            <person name="Blin K."/>
            <person name="Weber T."/>
        </authorList>
    </citation>
    <scope>NUCLEOTIDE SEQUENCE [LARGE SCALE GENOMIC DNA]</scope>
    <source>
        <strain evidence="1 2">NBC_00456</strain>
    </source>
</reference>
<evidence type="ECO:0000313" key="2">
    <source>
        <dbReference type="Proteomes" id="UP001341259"/>
    </source>
</evidence>
<accession>A0ABZ1P8K7</accession>
<dbReference type="Proteomes" id="UP001341259">
    <property type="component" value="Chromosome"/>
</dbReference>
<name>A0ABZ1P8K7_STRVL</name>
<gene>
    <name evidence="1" type="ORF">OHB29_02505</name>
</gene>
<sequence length="66" mass="7139">MTFSPDGHTLAVSAGTSVELWNVDLPDPARAIRDICGAIDTTLTPLEQSRYLHDQPAETGCRAAER</sequence>
<proteinExistence type="predicted"/>
<organism evidence="1 2">
    <name type="scientific">Streptomyces violaceus</name>
    <name type="common">Streptomyces venezuelae</name>
    <dbReference type="NCBI Taxonomy" id="1936"/>
    <lineage>
        <taxon>Bacteria</taxon>
        <taxon>Bacillati</taxon>
        <taxon>Actinomycetota</taxon>
        <taxon>Actinomycetes</taxon>
        <taxon>Kitasatosporales</taxon>
        <taxon>Streptomycetaceae</taxon>
        <taxon>Streptomyces</taxon>
    </lineage>
</organism>